<sequence length="119" mass="13971">MKGMNQFAKTHSHALTLLKGSMEKKKANFYVEKGYPSLNHFLDQKHRTPFYGEIEMGVKKIKGNIQHHVHCFLREIHPLLLKLLLKMNNYVLMNDGNPKFRIIHQHLKLVITLITKQLN</sequence>
<dbReference type="EMBL" id="AP028127">
    <property type="protein sequence ID" value="BEH90265.1"/>
    <property type="molecule type" value="Genomic_DNA"/>
</dbReference>
<evidence type="ECO:0000313" key="1">
    <source>
        <dbReference type="EMBL" id="BEH90265.1"/>
    </source>
</evidence>
<organism evidence="1 2">
    <name type="scientific">Turicibacter faecis</name>
    <dbReference type="NCBI Taxonomy" id="2963365"/>
    <lineage>
        <taxon>Bacteria</taxon>
        <taxon>Bacillati</taxon>
        <taxon>Bacillota</taxon>
        <taxon>Erysipelotrichia</taxon>
        <taxon>Erysipelotrichales</taxon>
        <taxon>Turicibacteraceae</taxon>
        <taxon>Turicibacter</taxon>
    </lineage>
</organism>
<dbReference type="RefSeq" id="WP_262951206.1">
    <property type="nucleotide sequence ID" value="NZ_AP028127.1"/>
</dbReference>
<name>A0ABM8IGZ6_9FIRM</name>
<proteinExistence type="predicted"/>
<accession>A0ABM8IGZ6</accession>
<gene>
    <name evidence="1" type="ORF">T23_03670</name>
</gene>
<reference evidence="1" key="1">
    <citation type="journal article" date="2024" name="Int. J. Syst. Evol. Microbiol.">
        <title>Turicibacter faecis sp. nov., isolated from faeces of heart failure mouse model.</title>
        <authorList>
            <person name="Imamura Y."/>
            <person name="Motooka D."/>
            <person name="Nakajima Y."/>
            <person name="Ito S."/>
            <person name="Kitakaze M."/>
            <person name="Iida T."/>
            <person name="Nakamura S."/>
        </authorList>
    </citation>
    <scope>NUCLEOTIDE SEQUENCE</scope>
    <source>
        <strain evidence="1">TC023</strain>
    </source>
</reference>
<protein>
    <submittedName>
        <fullName evidence="1">Uncharacterized protein</fullName>
    </submittedName>
</protein>
<dbReference type="Proteomes" id="UP001432099">
    <property type="component" value="Chromosome"/>
</dbReference>
<evidence type="ECO:0000313" key="2">
    <source>
        <dbReference type="Proteomes" id="UP001432099"/>
    </source>
</evidence>
<keyword evidence="2" id="KW-1185">Reference proteome</keyword>